<reference evidence="1 2" key="1">
    <citation type="submission" date="2021-07" db="EMBL/GenBank/DDBJ databases">
        <title>Mesonia aestuariivivens sp. nov., isolated from a tidal flat.</title>
        <authorList>
            <person name="Kim Y.-O."/>
            <person name="Yoon J.-H."/>
        </authorList>
    </citation>
    <scope>NUCLEOTIDE SEQUENCE [LARGE SCALE GENOMIC DNA]</scope>
    <source>
        <strain evidence="1 2">JHPTF-M18</strain>
    </source>
</reference>
<comment type="caution">
    <text evidence="1">The sequence shown here is derived from an EMBL/GenBank/DDBJ whole genome shotgun (WGS) entry which is preliminary data.</text>
</comment>
<gene>
    <name evidence="1" type="ORF">KW502_07255</name>
</gene>
<organism evidence="1 2">
    <name type="scientific">Mesonia aestuariivivens</name>
    <dbReference type="NCBI Taxonomy" id="2796128"/>
    <lineage>
        <taxon>Bacteria</taxon>
        <taxon>Pseudomonadati</taxon>
        <taxon>Bacteroidota</taxon>
        <taxon>Flavobacteriia</taxon>
        <taxon>Flavobacteriales</taxon>
        <taxon>Flavobacteriaceae</taxon>
        <taxon>Mesonia</taxon>
    </lineage>
</organism>
<keyword evidence="1" id="KW-0675">Receptor</keyword>
<evidence type="ECO:0000313" key="2">
    <source>
        <dbReference type="Proteomes" id="UP000719267"/>
    </source>
</evidence>
<accession>A0ABS6W158</accession>
<dbReference type="Proteomes" id="UP000719267">
    <property type="component" value="Unassembled WGS sequence"/>
</dbReference>
<dbReference type="Pfam" id="PF13715">
    <property type="entry name" value="CarbopepD_reg_2"/>
    <property type="match status" value="1"/>
</dbReference>
<protein>
    <submittedName>
        <fullName evidence="1">TonB-dependent receptor</fullName>
    </submittedName>
</protein>
<name>A0ABS6W158_9FLAO</name>
<dbReference type="EMBL" id="JAHWDF010000006">
    <property type="protein sequence ID" value="MBW2961593.1"/>
    <property type="molecule type" value="Genomic_DNA"/>
</dbReference>
<proteinExistence type="predicted"/>
<evidence type="ECO:0000313" key="1">
    <source>
        <dbReference type="EMBL" id="MBW2961593.1"/>
    </source>
</evidence>
<sequence>MLFFLTGFSSLSAQEIKLEGKVLDSTQNPIPYTNLIATPLTERQDITFAITDVQGRYKLKLVEAVSYQLEITHMGFSKVTDTVKFTANSQKDYFLQKSTESLEEVIIKQEMAVIVKEDTITYRTDQFKTGEERKLREVLKKLPGVEVDREGNVTVNGKKVTKLMVEGKTFFTGDTKLGVNNIPADAVDEVEALDNYNEVGFLKGLSDSDQMALNIKLKEGKKKFLFGDLEAGGGIEDRYLIHPTLFYYSPKTAVNVIADFNNIGKKSFTMQDYINFEGGYAAMLDGSTSFGDVYSSDFAQFLNQQDFVYQKNDFGAGSVSQQINPKLRLEAFSIVNKGKTQTRTTNSLTYVAEDNLDEFRETTQENTMLFSLNKLKLRYQPDDENDLAYEAFIKTSNGDAYQNLNSLTTIDTTLTQINQQPKNVSVNQEVRYNKQFSYEHTSTLIANYKYSDQETDNDWLFNQPIFTNLIPFQQDGNFFNLLQQTATQKHQATLDLKHYWVLNNFNHIYPRVGFTFLDESFSTLDQQILPNGNFNSFQQNGFNNDLNFRLVDNYIGFQYKAKAGDFIFKPGVMYHSYFWKVNQFSEEIANQQKSVWLPELNIEYEISSAEKLELDYQLKTSFANASQYANRLRLVSFNQLYRGNENLENQLFHSASLRYRQFNMYKGIFLNANLNYTKREQSIRNTTQIEGIDQVSTSIYTSLPENTYALTGSLTKKISKYSFTLRGNINLSDYSRIINDNVNDYQSQNYRYTLKAQTRFKEWPNLTLGWEQRFSNFESETFKNNFTQINPYAYLEWDFLNDFIFKADYTYNYYENKNTSQINRFDVGNLSLYYNKEDSPWGFEIDVDNVFDIQYKNEYSFNQFIVTDRNIYLQPRTILFKLSYKL</sequence>
<keyword evidence="2" id="KW-1185">Reference proteome</keyword>